<gene>
    <name evidence="1" type="ORF">KQI75_11870</name>
</gene>
<accession>A0ABS6EWT9</accession>
<comment type="caution">
    <text evidence="1">The sequence shown here is derived from an EMBL/GenBank/DDBJ whole genome shotgun (WGS) entry which is preliminary data.</text>
</comment>
<sequence length="576" mass="62950">MAKIKTLKDSKNETIYPVTISEALLDANGDPIIPQIEEKIKDINVSVDTTLTKENVAAEAKTTGDKIQLLLDLMRNRPSINTLTDYFNYHRDGKVYQTKLWKSATNPTPTGIKLLDNEGLSFTPSTDTDEGVDDYATIPLFDWWHCNYIREDNGDIKITAIEGDSNYAESGAVDVGSFGMSFYWNWDDSNEQYTLVTISDSPNEQYGLVPWPECVNANGTVNAYWCHSAYPSVIASDGKLRSQPNAKVARNQSYQNIITNYGKKGAGYKGAGTVRNTFQIVFNAIKGNIKNSQRICAGLTNYNLQYDAAVERSEKDTYFPVTSAQAANLEVGTCVSVGYASNNNGSLNKDRGQISMHTYADDVKILRIEDMDDGNKAVYLDISDGFNTTKVALTDSLSSSVILSTMHAYTGETNRVIGKHDGSVGSNTSGKHPYRVQGTEYAVGGYIVSSDTVMEFQADSSKKVYAAKNGVTHVTDTSKIRSTYKEVGTIPDYSGADWWVGDIGVDTETGAWYPAISATSEAQGYGDRCYAGGTVTSGAREYLQGGALWLGSNAGSSCLACWNWLAGVFWFYLSAD</sequence>
<name>A0ABS6EWT9_9FIRM</name>
<organism evidence="1 2">
    <name type="scientific">Butyricicoccus intestinisimiae</name>
    <dbReference type="NCBI Taxonomy" id="2841509"/>
    <lineage>
        <taxon>Bacteria</taxon>
        <taxon>Bacillati</taxon>
        <taxon>Bacillota</taxon>
        <taxon>Clostridia</taxon>
        <taxon>Eubacteriales</taxon>
        <taxon>Butyricicoccaceae</taxon>
        <taxon>Butyricicoccus</taxon>
    </lineage>
</organism>
<dbReference type="RefSeq" id="WP_216471018.1">
    <property type="nucleotide sequence ID" value="NZ_JAHLQI010000007.1"/>
</dbReference>
<keyword evidence="2" id="KW-1185">Reference proteome</keyword>
<reference evidence="1 2" key="1">
    <citation type="submission" date="2021-06" db="EMBL/GenBank/DDBJ databases">
        <authorList>
            <person name="Sun Q."/>
            <person name="Li D."/>
        </authorList>
    </citation>
    <scope>NUCLEOTIDE SEQUENCE [LARGE SCALE GENOMIC DNA]</scope>
    <source>
        <strain evidence="1 2">MSJd-7</strain>
    </source>
</reference>
<proteinExistence type="predicted"/>
<dbReference type="Proteomes" id="UP000783588">
    <property type="component" value="Unassembled WGS sequence"/>
</dbReference>
<dbReference type="EMBL" id="JAHLQI010000007">
    <property type="protein sequence ID" value="MBU5491305.1"/>
    <property type="molecule type" value="Genomic_DNA"/>
</dbReference>
<evidence type="ECO:0000313" key="2">
    <source>
        <dbReference type="Proteomes" id="UP000783588"/>
    </source>
</evidence>
<evidence type="ECO:0000313" key="1">
    <source>
        <dbReference type="EMBL" id="MBU5491305.1"/>
    </source>
</evidence>
<protein>
    <submittedName>
        <fullName evidence="1">Uncharacterized protein</fullName>
    </submittedName>
</protein>